<keyword evidence="2 5" id="KW-0812">Transmembrane</keyword>
<feature type="transmembrane region" description="Helical" evidence="5">
    <location>
        <begin position="12"/>
        <end position="32"/>
    </location>
</feature>
<dbReference type="PANTHER" id="PTHR10846">
    <property type="entry name" value="SODIUM/POTASSIUM/CALCIUM EXCHANGER"/>
    <property type="match status" value="1"/>
</dbReference>
<name>A8RCP6_9FIRM</name>
<dbReference type="InterPro" id="IPR004837">
    <property type="entry name" value="NaCa_Exmemb"/>
</dbReference>
<dbReference type="GO" id="GO:0008273">
    <property type="term" value="F:calcium, potassium:sodium antiporter activity"/>
    <property type="evidence" value="ECO:0007669"/>
    <property type="project" value="TreeGrafter"/>
</dbReference>
<dbReference type="InterPro" id="IPR004481">
    <property type="entry name" value="K/Na/Ca-exchanger"/>
</dbReference>
<keyword evidence="3 5" id="KW-1133">Transmembrane helix</keyword>
<feature type="transmembrane region" description="Helical" evidence="5">
    <location>
        <begin position="281"/>
        <end position="301"/>
    </location>
</feature>
<reference evidence="7 8" key="1">
    <citation type="submission" date="2007-09" db="EMBL/GenBank/DDBJ databases">
        <title>Draft genome sequence of Eubacterium dolichum (DSM 3991).</title>
        <authorList>
            <person name="Sudarsanam P."/>
            <person name="Ley R."/>
            <person name="Guruge J."/>
            <person name="Turnbaugh P.J."/>
            <person name="Mahowald M."/>
            <person name="Liep D."/>
            <person name="Gordon J."/>
        </authorList>
    </citation>
    <scope>NUCLEOTIDE SEQUENCE [LARGE SCALE GENOMIC DNA]</scope>
    <source>
        <strain evidence="7 8">DSM 3991</strain>
    </source>
</reference>
<comment type="caution">
    <text evidence="7">The sequence shown here is derived from an EMBL/GenBank/DDBJ whole genome shotgun (WGS) entry which is preliminary data.</text>
</comment>
<feature type="transmembrane region" description="Helical" evidence="5">
    <location>
        <begin position="248"/>
        <end position="269"/>
    </location>
</feature>
<dbReference type="GO" id="GO:0005886">
    <property type="term" value="C:plasma membrane"/>
    <property type="evidence" value="ECO:0007669"/>
    <property type="project" value="TreeGrafter"/>
</dbReference>
<dbReference type="InterPro" id="IPR044880">
    <property type="entry name" value="NCX_ion-bd_dom_sf"/>
</dbReference>
<evidence type="ECO:0000313" key="7">
    <source>
        <dbReference type="EMBL" id="EDP10868.1"/>
    </source>
</evidence>
<feature type="transmembrane region" description="Helical" evidence="5">
    <location>
        <begin position="115"/>
        <end position="135"/>
    </location>
</feature>
<evidence type="ECO:0000256" key="4">
    <source>
        <dbReference type="ARBA" id="ARBA00023136"/>
    </source>
</evidence>
<protein>
    <submittedName>
        <fullName evidence="7">Sodium/calcium exchanger protein</fullName>
    </submittedName>
</protein>
<feature type="transmembrane region" description="Helical" evidence="5">
    <location>
        <begin position="81"/>
        <end position="103"/>
    </location>
</feature>
<feature type="transmembrane region" description="Helical" evidence="5">
    <location>
        <begin position="142"/>
        <end position="162"/>
    </location>
</feature>
<proteinExistence type="predicted"/>
<gene>
    <name evidence="7" type="ORF">EUBDOL_01467</name>
</gene>
<accession>A8RCP6</accession>
<dbReference type="HOGENOM" id="CLU_007948_2_1_9"/>
<comment type="subcellular location">
    <subcellularLocation>
        <location evidence="1">Membrane</location>
        <topology evidence="1">Multi-pass membrane protein</topology>
    </subcellularLocation>
</comment>
<keyword evidence="4 5" id="KW-0472">Membrane</keyword>
<evidence type="ECO:0000313" key="8">
    <source>
        <dbReference type="Proteomes" id="UP000004090"/>
    </source>
</evidence>
<evidence type="ECO:0000256" key="1">
    <source>
        <dbReference type="ARBA" id="ARBA00004141"/>
    </source>
</evidence>
<dbReference type="Proteomes" id="UP000004090">
    <property type="component" value="Unassembled WGS sequence"/>
</dbReference>
<sequence>MLKKRNDVMLYLEYIVLAAMVVFFSVRLSYYVDCLDKKTNLSGAFIGGVMLAAVTSLPELFTSLTAVLALNQPNLVQGNVLGSNIFNLCVIAGLLLFTSKRYVSAPLSKSHASTLWYGIVMYGLVFAAIMFPIEVGFGFLKVNLMSILILVVYAINVKFMGNDDSLQSDENDVYIALSVKQIVLRFLAYSVALVAVSILLTTVTDKIADELQLGATVAGAIFLGVATSLPELSASINLVRIGNFNASWGNIVGSNLFNFIILCFADVLFTKGGIYINEPQVLNLLGFGVFSMLATLGVIYFKKKRGIVLLCSVLILASYVTSIVLSM</sequence>
<evidence type="ECO:0000259" key="6">
    <source>
        <dbReference type="Pfam" id="PF01699"/>
    </source>
</evidence>
<dbReference type="GO" id="GO:0006874">
    <property type="term" value="P:intracellular calcium ion homeostasis"/>
    <property type="evidence" value="ECO:0007669"/>
    <property type="project" value="TreeGrafter"/>
</dbReference>
<evidence type="ECO:0000256" key="2">
    <source>
        <dbReference type="ARBA" id="ARBA00022692"/>
    </source>
</evidence>
<dbReference type="EMBL" id="ABAW02000021">
    <property type="protein sequence ID" value="EDP10868.1"/>
    <property type="molecule type" value="Genomic_DNA"/>
</dbReference>
<feature type="transmembrane region" description="Helical" evidence="5">
    <location>
        <begin position="182"/>
        <end position="201"/>
    </location>
</feature>
<organism evidence="7 8">
    <name type="scientific">Amedibacillus dolichus DSM 3991</name>
    <dbReference type="NCBI Taxonomy" id="428127"/>
    <lineage>
        <taxon>Bacteria</taxon>
        <taxon>Bacillati</taxon>
        <taxon>Bacillota</taxon>
        <taxon>Erysipelotrichia</taxon>
        <taxon>Erysipelotrichales</taxon>
        <taxon>Erysipelotrichaceae</taxon>
        <taxon>Amedibacillus</taxon>
    </lineage>
</organism>
<dbReference type="PANTHER" id="PTHR10846:SF8">
    <property type="entry name" value="INNER MEMBRANE PROTEIN YRBG"/>
    <property type="match status" value="1"/>
</dbReference>
<dbReference type="AlphaFoldDB" id="A8RCP6"/>
<feature type="domain" description="Sodium/calcium exchanger membrane region" evidence="6">
    <location>
        <begin position="15"/>
        <end position="157"/>
    </location>
</feature>
<dbReference type="eggNOG" id="COG0530">
    <property type="taxonomic scope" value="Bacteria"/>
</dbReference>
<dbReference type="Pfam" id="PF01699">
    <property type="entry name" value="Na_Ca_ex"/>
    <property type="match status" value="2"/>
</dbReference>
<evidence type="ECO:0000256" key="5">
    <source>
        <dbReference type="SAM" id="Phobius"/>
    </source>
</evidence>
<reference evidence="7 8" key="2">
    <citation type="submission" date="2007-09" db="EMBL/GenBank/DDBJ databases">
        <authorList>
            <person name="Fulton L."/>
            <person name="Clifton S."/>
            <person name="Fulton B."/>
            <person name="Xu J."/>
            <person name="Minx P."/>
            <person name="Pepin K.H."/>
            <person name="Johnson M."/>
            <person name="Thiruvilangam P."/>
            <person name="Bhonagiri V."/>
            <person name="Nash W.E."/>
            <person name="Mardis E.R."/>
            <person name="Wilson R.K."/>
        </authorList>
    </citation>
    <scope>NUCLEOTIDE SEQUENCE [LARGE SCALE GENOMIC DNA]</scope>
    <source>
        <strain evidence="7 8">DSM 3991</strain>
    </source>
</reference>
<feature type="domain" description="Sodium/calcium exchanger membrane region" evidence="6">
    <location>
        <begin position="184"/>
        <end position="326"/>
    </location>
</feature>
<feature type="transmembrane region" description="Helical" evidence="5">
    <location>
        <begin position="307"/>
        <end position="325"/>
    </location>
</feature>
<evidence type="ECO:0000256" key="3">
    <source>
        <dbReference type="ARBA" id="ARBA00022989"/>
    </source>
</evidence>
<dbReference type="STRING" id="428127.EUBDOL_01467"/>
<feature type="transmembrane region" description="Helical" evidence="5">
    <location>
        <begin position="44"/>
        <end position="69"/>
    </location>
</feature>
<dbReference type="Gene3D" id="1.20.1420.30">
    <property type="entry name" value="NCX, central ion-binding region"/>
    <property type="match status" value="1"/>
</dbReference>
<feature type="transmembrane region" description="Helical" evidence="5">
    <location>
        <begin position="213"/>
        <end position="236"/>
    </location>
</feature>
<dbReference type="GO" id="GO:0005262">
    <property type="term" value="F:calcium channel activity"/>
    <property type="evidence" value="ECO:0007669"/>
    <property type="project" value="TreeGrafter"/>
</dbReference>